<accession>A0A812DVE3</accession>
<sequence>MPNGATAPGERMSLSARADKGIDFVHRGALCPKRWRKHRRDGIIHASSSAPLYWLYGAIFPIRAVLPRPSGDRAMAISGSFTIKRPPQCHSSRISGSCRPRGVLGPAIPADMDEVRPSEDLHRAEIFVAAAHEVQGHSKKPTKFAPRTDGHATDDHQRRGRRHKPRYAPSGERTDTRQTGGDTEAWNRSRCREVKNSRRLSIARSVASPSMRAGAGTAQSGCPAFRRSGRPVDPRRSCFRLPISEAPRRNARAMAI</sequence>
<dbReference type="AlphaFoldDB" id="A0A812DVE3"/>
<proteinExistence type="predicted"/>
<feature type="compositionally biased region" description="Basic and acidic residues" evidence="1">
    <location>
        <begin position="185"/>
        <end position="196"/>
    </location>
</feature>
<evidence type="ECO:0000313" key="3">
    <source>
        <dbReference type="Proteomes" id="UP000597762"/>
    </source>
</evidence>
<gene>
    <name evidence="2" type="ORF">SPHA_62165</name>
</gene>
<protein>
    <submittedName>
        <fullName evidence="2">Uncharacterized protein</fullName>
    </submittedName>
</protein>
<comment type="caution">
    <text evidence="2">The sequence shown here is derived from an EMBL/GenBank/DDBJ whole genome shotgun (WGS) entry which is preliminary data.</text>
</comment>
<reference evidence="2" key="1">
    <citation type="submission" date="2021-01" db="EMBL/GenBank/DDBJ databases">
        <authorList>
            <person name="Li R."/>
            <person name="Bekaert M."/>
        </authorList>
    </citation>
    <scope>NUCLEOTIDE SEQUENCE</scope>
    <source>
        <strain evidence="2">Farmed</strain>
    </source>
</reference>
<dbReference type="EMBL" id="CAHIKZ030004418">
    <property type="protein sequence ID" value="CAE1310628.1"/>
    <property type="molecule type" value="Genomic_DNA"/>
</dbReference>
<keyword evidence="3" id="KW-1185">Reference proteome</keyword>
<organism evidence="2 3">
    <name type="scientific">Acanthosepion pharaonis</name>
    <name type="common">Pharaoh cuttlefish</name>
    <name type="synonym">Sepia pharaonis</name>
    <dbReference type="NCBI Taxonomy" id="158019"/>
    <lineage>
        <taxon>Eukaryota</taxon>
        <taxon>Metazoa</taxon>
        <taxon>Spiralia</taxon>
        <taxon>Lophotrochozoa</taxon>
        <taxon>Mollusca</taxon>
        <taxon>Cephalopoda</taxon>
        <taxon>Coleoidea</taxon>
        <taxon>Decapodiformes</taxon>
        <taxon>Sepiida</taxon>
        <taxon>Sepiina</taxon>
        <taxon>Sepiidae</taxon>
        <taxon>Acanthosepion</taxon>
    </lineage>
</organism>
<evidence type="ECO:0000256" key="1">
    <source>
        <dbReference type="SAM" id="MobiDB-lite"/>
    </source>
</evidence>
<evidence type="ECO:0000313" key="2">
    <source>
        <dbReference type="EMBL" id="CAE1310628.1"/>
    </source>
</evidence>
<name>A0A812DVE3_ACAPH</name>
<dbReference type="Proteomes" id="UP000597762">
    <property type="component" value="Unassembled WGS sequence"/>
</dbReference>
<feature type="region of interest" description="Disordered" evidence="1">
    <location>
        <begin position="131"/>
        <end position="233"/>
    </location>
</feature>
<feature type="compositionally biased region" description="Basic and acidic residues" evidence="1">
    <location>
        <begin position="146"/>
        <end position="157"/>
    </location>
</feature>